<evidence type="ECO:0000256" key="4">
    <source>
        <dbReference type="ARBA" id="ARBA00023002"/>
    </source>
</evidence>
<feature type="binding site" evidence="9">
    <location>
        <position position="163"/>
    </location>
    <ligand>
        <name>FMN</name>
        <dbReference type="ChEBI" id="CHEBI:58210"/>
    </ligand>
</feature>
<feature type="binding site" evidence="9">
    <location>
        <position position="267"/>
    </location>
    <ligand>
        <name>glyoxylate</name>
        <dbReference type="ChEBI" id="CHEBI:36655"/>
    </ligand>
</feature>
<feature type="binding site" evidence="9">
    <location>
        <position position="264"/>
    </location>
    <ligand>
        <name>glyoxylate</name>
        <dbReference type="ChEBI" id="CHEBI:36655"/>
    </ligand>
</feature>
<dbReference type="InterPro" id="IPR013785">
    <property type="entry name" value="Aldolase_TIM"/>
</dbReference>
<dbReference type="AlphaFoldDB" id="G0NNG2"/>
<comment type="catalytic activity">
    <reaction evidence="7">
        <text>2-hydroxyoctanoate + O2 = 2-oxooctanoate + H2O2</text>
        <dbReference type="Rhea" id="RHEA:67940"/>
        <dbReference type="ChEBI" id="CHEBI:15379"/>
        <dbReference type="ChEBI" id="CHEBI:16240"/>
        <dbReference type="ChEBI" id="CHEBI:133514"/>
        <dbReference type="ChEBI" id="CHEBI:176689"/>
    </reaction>
    <physiologicalReaction direction="left-to-right" evidence="7">
        <dbReference type="Rhea" id="RHEA:67941"/>
    </physiologicalReaction>
</comment>
<dbReference type="OMA" id="AGMSNTH"/>
<accession>G0NNG2</accession>
<keyword evidence="4" id="KW-0560">Oxidoreductase</keyword>
<evidence type="ECO:0000313" key="12">
    <source>
        <dbReference type="Proteomes" id="UP000008068"/>
    </source>
</evidence>
<organism evidence="12">
    <name type="scientific">Caenorhabditis brenneri</name>
    <name type="common">Nematode worm</name>
    <dbReference type="NCBI Taxonomy" id="135651"/>
    <lineage>
        <taxon>Eukaryota</taxon>
        <taxon>Metazoa</taxon>
        <taxon>Ecdysozoa</taxon>
        <taxon>Nematoda</taxon>
        <taxon>Chromadorea</taxon>
        <taxon>Rhabditida</taxon>
        <taxon>Rhabditina</taxon>
        <taxon>Rhabditomorpha</taxon>
        <taxon>Rhabditoidea</taxon>
        <taxon>Rhabditidae</taxon>
        <taxon>Peloderinae</taxon>
        <taxon>Caenorhabditis</taxon>
    </lineage>
</organism>
<name>G0NNG2_CAEBE</name>
<feature type="binding site" evidence="9">
    <location>
        <position position="262"/>
    </location>
    <ligand>
        <name>FMN</name>
        <dbReference type="ChEBI" id="CHEBI:58210"/>
    </ligand>
</feature>
<dbReference type="STRING" id="135651.G0NNG2"/>
<comment type="catalytic activity">
    <reaction evidence="6">
        <text>a (2S)-2-hydroxycarboxylate + O2 = a 2-oxocarboxylate + H2O2</text>
        <dbReference type="Rhea" id="RHEA:16789"/>
        <dbReference type="ChEBI" id="CHEBI:15379"/>
        <dbReference type="ChEBI" id="CHEBI:16240"/>
        <dbReference type="ChEBI" id="CHEBI:35179"/>
        <dbReference type="ChEBI" id="CHEBI:58123"/>
        <dbReference type="EC" id="1.1.3.15"/>
    </reaction>
    <physiologicalReaction direction="left-to-right" evidence="6">
        <dbReference type="Rhea" id="RHEA:16790"/>
    </physiologicalReaction>
</comment>
<dbReference type="HOGENOM" id="CLU_020639_0_0_1"/>
<reference evidence="12" key="1">
    <citation type="submission" date="2011-07" db="EMBL/GenBank/DDBJ databases">
        <authorList>
            <consortium name="Caenorhabditis brenneri Sequencing and Analysis Consortium"/>
            <person name="Wilson R.K."/>
        </authorList>
    </citation>
    <scope>NUCLEOTIDE SEQUENCE [LARGE SCALE GENOMIC DNA]</scope>
    <source>
        <strain evidence="12">PB2801</strain>
    </source>
</reference>
<dbReference type="OrthoDB" id="25826at2759"/>
<dbReference type="eggNOG" id="KOG0538">
    <property type="taxonomic scope" value="Eukaryota"/>
</dbReference>
<feature type="binding site" evidence="9">
    <location>
        <position position="28"/>
    </location>
    <ligand>
        <name>glyoxylate</name>
        <dbReference type="ChEBI" id="CHEBI:36655"/>
    </ligand>
</feature>
<keyword evidence="2 9" id="KW-0285">Flavoprotein</keyword>
<dbReference type="FunCoup" id="G0NNG2">
    <property type="interactions" value="1082"/>
</dbReference>
<evidence type="ECO:0000256" key="3">
    <source>
        <dbReference type="ARBA" id="ARBA00022643"/>
    </source>
</evidence>
<evidence type="ECO:0000313" key="11">
    <source>
        <dbReference type="EMBL" id="EGT34550.1"/>
    </source>
</evidence>
<dbReference type="SUPFAM" id="SSF51395">
    <property type="entry name" value="FMN-linked oxidoreductases"/>
    <property type="match status" value="1"/>
</dbReference>
<proteinExistence type="inferred from homology"/>
<evidence type="ECO:0000256" key="2">
    <source>
        <dbReference type="ARBA" id="ARBA00022630"/>
    </source>
</evidence>
<dbReference type="GO" id="GO:0001561">
    <property type="term" value="P:fatty acid alpha-oxidation"/>
    <property type="evidence" value="ECO:0007669"/>
    <property type="project" value="TreeGrafter"/>
</dbReference>
<evidence type="ECO:0000256" key="7">
    <source>
        <dbReference type="ARBA" id="ARBA00029327"/>
    </source>
</evidence>
<dbReference type="InterPro" id="IPR037396">
    <property type="entry name" value="FMN_HAD"/>
</dbReference>
<keyword evidence="3 9" id="KW-0288">FMN</keyword>
<evidence type="ECO:0000256" key="5">
    <source>
        <dbReference type="ARBA" id="ARBA00024042"/>
    </source>
</evidence>
<evidence type="ECO:0000256" key="1">
    <source>
        <dbReference type="ARBA" id="ARBA00001917"/>
    </source>
</evidence>
<keyword evidence="12" id="KW-1185">Reference proteome</keyword>
<evidence type="ECO:0000259" key="10">
    <source>
        <dbReference type="PROSITE" id="PS51349"/>
    </source>
</evidence>
<dbReference type="PANTHER" id="PTHR10578">
    <property type="entry name" value="S -2-HYDROXY-ACID OXIDASE-RELATED"/>
    <property type="match status" value="1"/>
</dbReference>
<protein>
    <recommendedName>
        <fullName evidence="10">FMN hydroxy acid dehydrogenase domain-containing protein</fullName>
    </recommendedName>
</protein>
<dbReference type="CDD" id="cd02809">
    <property type="entry name" value="alpha_hydroxyacid_oxid_FMN"/>
    <property type="match status" value="1"/>
</dbReference>
<dbReference type="PIRSF" id="PIRSF000138">
    <property type="entry name" value="Al-hdrx_acd_dh"/>
    <property type="match status" value="1"/>
</dbReference>
<dbReference type="PROSITE" id="PS51349">
    <property type="entry name" value="FMN_HYDROXY_ACID_DH_2"/>
    <property type="match status" value="1"/>
</dbReference>
<evidence type="ECO:0000256" key="8">
    <source>
        <dbReference type="PIRSR" id="PIRSR000138-1"/>
    </source>
</evidence>
<dbReference type="InterPro" id="IPR012133">
    <property type="entry name" value="Alpha-hydoxy_acid_DH_FMN"/>
</dbReference>
<feature type="domain" description="FMN hydroxy acid dehydrogenase" evidence="10">
    <location>
        <begin position="2"/>
        <end position="369"/>
    </location>
</feature>
<feature type="binding site" evidence="9">
    <location>
        <position position="111"/>
    </location>
    <ligand>
        <name>FMN</name>
        <dbReference type="ChEBI" id="CHEBI:58210"/>
    </ligand>
</feature>
<dbReference type="InParanoid" id="G0NNG2"/>
<dbReference type="GO" id="GO:0005782">
    <property type="term" value="C:peroxisomal matrix"/>
    <property type="evidence" value="ECO:0007669"/>
    <property type="project" value="TreeGrafter"/>
</dbReference>
<feature type="binding site" evidence="9">
    <location>
        <position position="240"/>
    </location>
    <ligand>
        <name>FMN</name>
        <dbReference type="ChEBI" id="CHEBI:58210"/>
    </ligand>
</feature>
<dbReference type="SMART" id="SM01240">
    <property type="entry name" value="IMPDH"/>
    <property type="match status" value="1"/>
</dbReference>
<dbReference type="PROSITE" id="PS00557">
    <property type="entry name" value="FMN_HYDROXY_ACID_DH_1"/>
    <property type="match status" value="1"/>
</dbReference>
<dbReference type="InterPro" id="IPR000262">
    <property type="entry name" value="FMN-dep_DH"/>
</dbReference>
<feature type="binding site" evidence="9">
    <location>
        <position position="137"/>
    </location>
    <ligand>
        <name>glyoxylate</name>
        <dbReference type="ChEBI" id="CHEBI:36655"/>
    </ligand>
</feature>
<gene>
    <name evidence="11" type="ORF">CAEBREN_26319</name>
</gene>
<evidence type="ECO:0000256" key="6">
    <source>
        <dbReference type="ARBA" id="ARBA00029325"/>
    </source>
</evidence>
<dbReference type="Proteomes" id="UP000008068">
    <property type="component" value="Unassembled WGS sequence"/>
</dbReference>
<feature type="binding site" evidence="9">
    <location>
        <begin position="82"/>
        <end position="84"/>
    </location>
    <ligand>
        <name>FMN</name>
        <dbReference type="ChEBI" id="CHEBI:58210"/>
    </ligand>
</feature>
<dbReference type="GO" id="GO:0003973">
    <property type="term" value="F:(S)-2-hydroxy-acid oxidase activity"/>
    <property type="evidence" value="ECO:0007669"/>
    <property type="project" value="UniProtKB-EC"/>
</dbReference>
<dbReference type="Gene3D" id="3.20.20.70">
    <property type="entry name" value="Aldolase class I"/>
    <property type="match status" value="1"/>
</dbReference>
<comment type="cofactor">
    <cofactor evidence="1">
        <name>FMN</name>
        <dbReference type="ChEBI" id="CHEBI:58210"/>
    </cofactor>
</comment>
<feature type="active site" description="Proton acceptor" evidence="8">
    <location>
        <position position="264"/>
    </location>
</feature>
<dbReference type="PANTHER" id="PTHR10578:SF149">
    <property type="entry name" value="2-HYDROXYACID OXIDASE 2"/>
    <property type="match status" value="1"/>
</dbReference>
<dbReference type="InterPro" id="IPR008259">
    <property type="entry name" value="FMN_hydac_DH_AS"/>
</dbReference>
<comment type="similarity">
    <text evidence="5">Belongs to the FMN-dependent alpha-hydroxy acid dehydrogenase family.</text>
</comment>
<evidence type="ECO:0000256" key="9">
    <source>
        <dbReference type="PIRSR" id="PIRSR000138-2"/>
    </source>
</evidence>
<dbReference type="EMBL" id="GL379914">
    <property type="protein sequence ID" value="EGT34550.1"/>
    <property type="molecule type" value="Genomic_DNA"/>
</dbReference>
<dbReference type="FunFam" id="3.20.20.70:FF:000029">
    <property type="entry name" value="L-lactate dehydrogenase"/>
    <property type="match status" value="1"/>
</dbReference>
<sequence length="372" mass="41251">MTQPPTLLTLEDYRKYSERNLVKLARDYYESGAEQEETLRRNVSAFDRLLIRPRCLRSVAKIDTSIEWLPGKKVPFPVGIAPTAFQKMATKDGELSTVRGAAASKSIMICSSWSTTSIEDIGKEAKIVGAVLWFQLYVYKDRKVTEELIHRAERAGVEALVLTVDTPVLGRRLKDTYNKFSLPSHLKFANFEGNTQEKMPKGGKGESGFMQYVSSQIDPSLDWNTLKWIRTKTKLPVIVKGVMRGDDALLALNAGVDGIIVSNHGGRQMDSCIATIEALPDVLRAVDKRIPVWMDGGVRNGRDILKAVALGARGVFVGRPVLWGLATAGSSGVSSVMEILQNEFRHAMQLSGYRSIEELQKDDNVLVHVSKL</sequence>
<feature type="binding site" evidence="9">
    <location>
        <position position="172"/>
    </location>
    <ligand>
        <name>glyoxylate</name>
        <dbReference type="ChEBI" id="CHEBI:36655"/>
    </ligand>
</feature>
<feature type="binding site" evidence="9">
    <location>
        <begin position="318"/>
        <end position="319"/>
    </location>
    <ligand>
        <name>FMN</name>
        <dbReference type="ChEBI" id="CHEBI:58210"/>
    </ligand>
</feature>
<feature type="binding site" evidence="9">
    <location>
        <position position="135"/>
    </location>
    <ligand>
        <name>FMN</name>
        <dbReference type="ChEBI" id="CHEBI:58210"/>
    </ligand>
</feature>
<dbReference type="GO" id="GO:0010181">
    <property type="term" value="F:FMN binding"/>
    <property type="evidence" value="ECO:0007669"/>
    <property type="project" value="InterPro"/>
</dbReference>
<feature type="binding site" evidence="9">
    <location>
        <begin position="295"/>
        <end position="299"/>
    </location>
    <ligand>
        <name>FMN</name>
        <dbReference type="ChEBI" id="CHEBI:58210"/>
    </ligand>
</feature>
<dbReference type="Pfam" id="PF01070">
    <property type="entry name" value="FMN_dh"/>
    <property type="match status" value="1"/>
</dbReference>